<dbReference type="EMBL" id="CP001899">
    <property type="protein sequence ID" value="ADC65919.1"/>
    <property type="molecule type" value="Genomic_DNA"/>
</dbReference>
<dbReference type="RefSeq" id="WP_012966258.1">
    <property type="nucleotide sequence ID" value="NC_013849.1"/>
</dbReference>
<dbReference type="OrthoDB" id="51424at2157"/>
<feature type="transmembrane region" description="Helical" evidence="1">
    <location>
        <begin position="379"/>
        <end position="396"/>
    </location>
</feature>
<proteinExistence type="predicted"/>
<dbReference type="InterPro" id="IPR011635">
    <property type="entry name" value="CARDB"/>
</dbReference>
<dbReference type="GeneID" id="8779303"/>
<accession>D3RZK6</accession>
<keyword evidence="1" id="KW-1133">Transmembrane helix</keyword>
<keyword evidence="1" id="KW-0472">Membrane</keyword>
<dbReference type="KEGG" id="fpl:Ferp_1776"/>
<keyword evidence="1" id="KW-0812">Transmembrane</keyword>
<dbReference type="Proteomes" id="UP000002613">
    <property type="component" value="Chromosome"/>
</dbReference>
<feature type="domain" description="CARDB" evidence="2">
    <location>
        <begin position="57"/>
        <end position="129"/>
    </location>
</feature>
<name>D3RZK6_FERPA</name>
<evidence type="ECO:0000313" key="4">
    <source>
        <dbReference type="Proteomes" id="UP000002613"/>
    </source>
</evidence>
<keyword evidence="4" id="KW-1185">Reference proteome</keyword>
<gene>
    <name evidence="3" type="ordered locus">Ferp_1776</name>
</gene>
<dbReference type="HOGENOM" id="CLU_039903_0_0_2"/>
<dbReference type="eggNOG" id="arCOG02079">
    <property type="taxonomic scope" value="Archaea"/>
</dbReference>
<protein>
    <recommendedName>
        <fullName evidence="2">CARDB domain-containing protein</fullName>
    </recommendedName>
</protein>
<reference evidence="3 4" key="2">
    <citation type="journal article" date="2011" name="Stand. Genomic Sci.">
        <title>Complete genome sequence of Ferroglobus placidus AEDII12DO.</title>
        <authorList>
            <person name="Anderson I."/>
            <person name="Risso C."/>
            <person name="Holmes D."/>
            <person name="Lucas S."/>
            <person name="Copeland A."/>
            <person name="Lapidus A."/>
            <person name="Cheng J.F."/>
            <person name="Bruce D."/>
            <person name="Goodwin L."/>
            <person name="Pitluck S."/>
            <person name="Saunders E."/>
            <person name="Brettin T."/>
            <person name="Detter J.C."/>
            <person name="Han C."/>
            <person name="Tapia R."/>
            <person name="Larimer F."/>
            <person name="Land M."/>
            <person name="Hauser L."/>
            <person name="Woyke T."/>
            <person name="Lovley D."/>
            <person name="Kyrpides N."/>
            <person name="Ivanova N."/>
        </authorList>
    </citation>
    <scope>NUCLEOTIDE SEQUENCE [LARGE SCALE GENOMIC DNA]</scope>
    <source>
        <strain evidence="4">DSM 10642 / AEDII12DO</strain>
    </source>
</reference>
<dbReference type="PANTHER" id="PTHR35902">
    <property type="entry name" value="S-LAYER DOMAIN-LIKE PROTEIN-RELATED"/>
    <property type="match status" value="1"/>
</dbReference>
<dbReference type="PaxDb" id="589924-Ferp_1776"/>
<dbReference type="STRING" id="589924.Ferp_1776"/>
<dbReference type="AlphaFoldDB" id="D3RZK6"/>
<evidence type="ECO:0000256" key="1">
    <source>
        <dbReference type="SAM" id="Phobius"/>
    </source>
</evidence>
<reference evidence="4" key="1">
    <citation type="submission" date="2010-02" db="EMBL/GenBank/DDBJ databases">
        <title>Complete sequence of Ferroglobus placidus DSM 10642.</title>
        <authorList>
            <consortium name="US DOE Joint Genome Institute"/>
            <person name="Lucas S."/>
            <person name="Copeland A."/>
            <person name="Lapidus A."/>
            <person name="Cheng J.-F."/>
            <person name="Bruce D."/>
            <person name="Goodwin L."/>
            <person name="Pitluck S."/>
            <person name="Saunders E."/>
            <person name="Brettin T."/>
            <person name="Detter J.C."/>
            <person name="Han C."/>
            <person name="Tapia R."/>
            <person name="Larimer F."/>
            <person name="Land M."/>
            <person name="Hauser L."/>
            <person name="Kyrpides N."/>
            <person name="Ivanova N."/>
            <person name="Holmes D."/>
            <person name="Lovley D."/>
            <person name="Kyrpides N."/>
            <person name="Anderson I.J."/>
            <person name="Woyke T."/>
        </authorList>
    </citation>
    <scope>NUCLEOTIDE SEQUENCE [LARGE SCALE GENOMIC DNA]</scope>
    <source>
        <strain evidence="4">DSM 10642 / AEDII12DO</strain>
    </source>
</reference>
<evidence type="ECO:0000313" key="3">
    <source>
        <dbReference type="EMBL" id="ADC65919.1"/>
    </source>
</evidence>
<dbReference type="Pfam" id="PF07705">
    <property type="entry name" value="CARDB"/>
    <property type="match status" value="1"/>
</dbReference>
<dbReference type="PANTHER" id="PTHR35902:SF3">
    <property type="entry name" value="NPCBM-ASSOCIATED, NEW3 DOMAIN OF ALPHA-GALACTOSIDASE"/>
    <property type="match status" value="1"/>
</dbReference>
<organism evidence="3 4">
    <name type="scientific">Ferroglobus placidus (strain DSM 10642 / AEDII12DO)</name>
    <dbReference type="NCBI Taxonomy" id="589924"/>
    <lineage>
        <taxon>Archaea</taxon>
        <taxon>Methanobacteriati</taxon>
        <taxon>Methanobacteriota</taxon>
        <taxon>Archaeoglobi</taxon>
        <taxon>Archaeoglobales</taxon>
        <taxon>Archaeoglobaceae</taxon>
        <taxon>Ferroglobus</taxon>
    </lineage>
</organism>
<sequence length="401" mass="45677">MILKVTYERIRYVEVSGNVSESYEVDYFYKKETVEIPIEVEIFQTVEPKFRVYPLTKTIYASEQNRIALQLANVGLSDARNVEVSLEGIEVIQPERVVIPRLQPSSISVVEFYVKSEKEGEVNVTAKINYTYFDGEKWSDGFDEVTFKIFVEKIGKGVEFGVGKEKLKRGESGVLELFVMNNYLYPIKGLEFTISEPEGVEFYAKRFLIGYLNSGEVRVVKVPYRVEEDADFGSKDVRISAKYEILASKIEERAIEKSVSLLIEEEPDFEVLNKPVVYHGENIVTLEIINVGGDAKNIHFKLNPSPGIKLKMPEAFASELKKGERINVSFRVDVDDDVISGNEYRIDLTYKAEDLEGKEFTGTFYAYLLVKQRKMTDRITLLAVVALITVAVVAVLKKRSR</sequence>
<evidence type="ECO:0000259" key="2">
    <source>
        <dbReference type="Pfam" id="PF07705"/>
    </source>
</evidence>